<sequence length="55" mass="6183">MTSILIGAFVCWFCGIFLHSVDRFNEESEHGVPATERSNLRPLLDDGNDEARTSQ</sequence>
<proteinExistence type="predicted"/>
<reference evidence="3" key="4">
    <citation type="submission" date="2019-03" db="UniProtKB">
        <authorList>
            <consortium name="EnsemblPlants"/>
        </authorList>
    </citation>
    <scope>IDENTIFICATION</scope>
</reference>
<dbReference type="AlphaFoldDB" id="A0A453CGJ6"/>
<reference evidence="4" key="2">
    <citation type="journal article" date="2017" name="Nat. Plants">
        <title>The Aegilops tauschii genome reveals multiple impacts of transposons.</title>
        <authorList>
            <person name="Zhao G."/>
            <person name="Zou C."/>
            <person name="Li K."/>
            <person name="Wang K."/>
            <person name="Li T."/>
            <person name="Gao L."/>
            <person name="Zhang X."/>
            <person name="Wang H."/>
            <person name="Yang Z."/>
            <person name="Liu X."/>
            <person name="Jiang W."/>
            <person name="Mao L."/>
            <person name="Kong X."/>
            <person name="Jiao Y."/>
            <person name="Jia J."/>
        </authorList>
    </citation>
    <scope>NUCLEOTIDE SEQUENCE [LARGE SCALE GENOMIC DNA]</scope>
    <source>
        <strain evidence="4">cv. AL8/78</strain>
    </source>
</reference>
<keyword evidence="4" id="KW-1185">Reference proteome</keyword>
<reference evidence="3" key="3">
    <citation type="journal article" date="2017" name="Nature">
        <title>Genome sequence of the progenitor of the wheat D genome Aegilops tauschii.</title>
        <authorList>
            <person name="Luo M.C."/>
            <person name="Gu Y.Q."/>
            <person name="Puiu D."/>
            <person name="Wang H."/>
            <person name="Twardziok S.O."/>
            <person name="Deal K.R."/>
            <person name="Huo N."/>
            <person name="Zhu T."/>
            <person name="Wang L."/>
            <person name="Wang Y."/>
            <person name="McGuire P.E."/>
            <person name="Liu S."/>
            <person name="Long H."/>
            <person name="Ramasamy R.K."/>
            <person name="Rodriguez J.C."/>
            <person name="Van S.L."/>
            <person name="Yuan L."/>
            <person name="Wang Z."/>
            <person name="Xia Z."/>
            <person name="Xiao L."/>
            <person name="Anderson O.D."/>
            <person name="Ouyang S."/>
            <person name="Liang Y."/>
            <person name="Zimin A.V."/>
            <person name="Pertea G."/>
            <person name="Qi P."/>
            <person name="Bennetzen J.L."/>
            <person name="Dai X."/>
            <person name="Dawson M.W."/>
            <person name="Muller H.G."/>
            <person name="Kugler K."/>
            <person name="Rivarola-Duarte L."/>
            <person name="Spannagl M."/>
            <person name="Mayer K.F.X."/>
            <person name="Lu F.H."/>
            <person name="Bevan M.W."/>
            <person name="Leroy P."/>
            <person name="Li P."/>
            <person name="You F.M."/>
            <person name="Sun Q."/>
            <person name="Liu Z."/>
            <person name="Lyons E."/>
            <person name="Wicker T."/>
            <person name="Salzberg S.L."/>
            <person name="Devos K.M."/>
            <person name="Dvorak J."/>
        </authorList>
    </citation>
    <scope>NUCLEOTIDE SEQUENCE [LARGE SCALE GENOMIC DNA]</scope>
    <source>
        <strain evidence="3">cv. AL8/78</strain>
    </source>
</reference>
<feature type="chain" id="PRO_5047314974" evidence="2">
    <location>
        <begin position="24"/>
        <end position="55"/>
    </location>
</feature>
<name>A0A453CGJ6_AEGTS</name>
<dbReference type="Gramene" id="AET2Gv20840600.1">
    <property type="protein sequence ID" value="AET2Gv20840600.1"/>
    <property type="gene ID" value="AET2Gv20840600"/>
</dbReference>
<keyword evidence="2" id="KW-0732">Signal</keyword>
<evidence type="ECO:0000256" key="1">
    <source>
        <dbReference type="SAM" id="MobiDB-lite"/>
    </source>
</evidence>
<evidence type="ECO:0000313" key="4">
    <source>
        <dbReference type="Proteomes" id="UP000015105"/>
    </source>
</evidence>
<evidence type="ECO:0000256" key="2">
    <source>
        <dbReference type="SAM" id="SignalP"/>
    </source>
</evidence>
<dbReference type="EnsemblPlants" id="AET2Gv20840600.1">
    <property type="protein sequence ID" value="AET2Gv20840600.1"/>
    <property type="gene ID" value="AET2Gv20840600"/>
</dbReference>
<protein>
    <submittedName>
        <fullName evidence="3">Uncharacterized protein</fullName>
    </submittedName>
</protein>
<reference evidence="4" key="1">
    <citation type="journal article" date="2014" name="Science">
        <title>Ancient hybridizations among the ancestral genomes of bread wheat.</title>
        <authorList>
            <consortium name="International Wheat Genome Sequencing Consortium,"/>
            <person name="Marcussen T."/>
            <person name="Sandve S.R."/>
            <person name="Heier L."/>
            <person name="Spannagl M."/>
            <person name="Pfeifer M."/>
            <person name="Jakobsen K.S."/>
            <person name="Wulff B.B."/>
            <person name="Steuernagel B."/>
            <person name="Mayer K.F."/>
            <person name="Olsen O.A."/>
        </authorList>
    </citation>
    <scope>NUCLEOTIDE SEQUENCE [LARGE SCALE GENOMIC DNA]</scope>
    <source>
        <strain evidence="4">cv. AL8/78</strain>
    </source>
</reference>
<feature type="signal peptide" evidence="2">
    <location>
        <begin position="1"/>
        <end position="23"/>
    </location>
</feature>
<organism evidence="3 4">
    <name type="scientific">Aegilops tauschii subsp. strangulata</name>
    <name type="common">Goatgrass</name>
    <dbReference type="NCBI Taxonomy" id="200361"/>
    <lineage>
        <taxon>Eukaryota</taxon>
        <taxon>Viridiplantae</taxon>
        <taxon>Streptophyta</taxon>
        <taxon>Embryophyta</taxon>
        <taxon>Tracheophyta</taxon>
        <taxon>Spermatophyta</taxon>
        <taxon>Magnoliopsida</taxon>
        <taxon>Liliopsida</taxon>
        <taxon>Poales</taxon>
        <taxon>Poaceae</taxon>
        <taxon>BOP clade</taxon>
        <taxon>Pooideae</taxon>
        <taxon>Triticodae</taxon>
        <taxon>Triticeae</taxon>
        <taxon>Triticinae</taxon>
        <taxon>Aegilops</taxon>
    </lineage>
</organism>
<dbReference type="Proteomes" id="UP000015105">
    <property type="component" value="Chromosome 2D"/>
</dbReference>
<reference evidence="3" key="5">
    <citation type="journal article" date="2021" name="G3 (Bethesda)">
        <title>Aegilops tauschii genome assembly Aet v5.0 features greater sequence contiguity and improved annotation.</title>
        <authorList>
            <person name="Wang L."/>
            <person name="Zhu T."/>
            <person name="Rodriguez J.C."/>
            <person name="Deal K.R."/>
            <person name="Dubcovsky J."/>
            <person name="McGuire P.E."/>
            <person name="Lux T."/>
            <person name="Spannagl M."/>
            <person name="Mayer K.F.X."/>
            <person name="Baldrich P."/>
            <person name="Meyers B.C."/>
            <person name="Huo N."/>
            <person name="Gu Y.Q."/>
            <person name="Zhou H."/>
            <person name="Devos K.M."/>
            <person name="Bennetzen J.L."/>
            <person name="Unver T."/>
            <person name="Budak H."/>
            <person name="Gulick P.J."/>
            <person name="Galiba G."/>
            <person name="Kalapos B."/>
            <person name="Nelson D.R."/>
            <person name="Li P."/>
            <person name="You F.M."/>
            <person name="Luo M.C."/>
            <person name="Dvorak J."/>
        </authorList>
    </citation>
    <scope>NUCLEOTIDE SEQUENCE [LARGE SCALE GENOMIC DNA]</scope>
    <source>
        <strain evidence="3">cv. AL8/78</strain>
    </source>
</reference>
<accession>A0A453CGJ6</accession>
<feature type="region of interest" description="Disordered" evidence="1">
    <location>
        <begin position="28"/>
        <end position="55"/>
    </location>
</feature>
<evidence type="ECO:0000313" key="3">
    <source>
        <dbReference type="EnsemblPlants" id="AET2Gv20840600.1"/>
    </source>
</evidence>